<comment type="caution">
    <text evidence="1">The sequence shown here is derived from an EMBL/GenBank/DDBJ whole genome shotgun (WGS) entry which is preliminary data.</text>
</comment>
<sequence>MSGPLTGLRVIEMAGIGPAPYACMLLSDLGAEVIRIDRTSGGGLGGHAGDVTARGRKSIAVDLKNADGVEVVLQLLESADVLIECFRPGVMEKLGLGPAVCAKRNPALVYGRMTGWGQDGPLAKQAGHDLNYIAITGLLDSFGSPGEAPPTPLNVIGDLGGGAMFLVFGVLAALLERKDSGVGQVVDAAICDGTLSLLSTIHGLKGIQYWDMQREQNILDGGAPFYRSYLCKDGRSISVGAIEPQFYAQLLDILQLDFGGSDYFAQMDKAQWPARRAQMAAKFLEKTRDEWVALFETTDACVAPVLDMDEAEHYPHNAIRKNLLRRDNVLQAAPAPRFSRTPGEIQHSPVAEGKDSIALLTRLGFNPERIDQLLSAAVIKQSD</sequence>
<evidence type="ECO:0000313" key="1">
    <source>
        <dbReference type="EMBL" id="POP51285.1"/>
    </source>
</evidence>
<dbReference type="AlphaFoldDB" id="A0A2S4HBC6"/>
<accession>A0A2S4HBC6</accession>
<dbReference type="InterPro" id="IPR050509">
    <property type="entry name" value="CoA-transferase_III"/>
</dbReference>
<dbReference type="GO" id="GO:0003824">
    <property type="term" value="F:catalytic activity"/>
    <property type="evidence" value="ECO:0007669"/>
    <property type="project" value="InterPro"/>
</dbReference>
<dbReference type="Gene3D" id="3.40.50.10540">
    <property type="entry name" value="Crotonobetainyl-coa:carnitine coa-transferase, domain 1"/>
    <property type="match status" value="1"/>
</dbReference>
<dbReference type="Gene3D" id="3.30.1540.10">
    <property type="entry name" value="formyl-coa transferase, domain 3"/>
    <property type="match status" value="1"/>
</dbReference>
<gene>
    <name evidence="1" type="ORF">C0068_18435</name>
</gene>
<dbReference type="Proteomes" id="UP000237222">
    <property type="component" value="Unassembled WGS sequence"/>
</dbReference>
<dbReference type="InterPro" id="IPR003673">
    <property type="entry name" value="CoA-Trfase_fam_III"/>
</dbReference>
<organism evidence="1 2">
    <name type="scientific">Zhongshania marina</name>
    <dbReference type="NCBI Taxonomy" id="2304603"/>
    <lineage>
        <taxon>Bacteria</taxon>
        <taxon>Pseudomonadati</taxon>
        <taxon>Pseudomonadota</taxon>
        <taxon>Gammaproteobacteria</taxon>
        <taxon>Cellvibrionales</taxon>
        <taxon>Spongiibacteraceae</taxon>
        <taxon>Zhongshania</taxon>
    </lineage>
</organism>
<dbReference type="RefSeq" id="WP_103685931.1">
    <property type="nucleotide sequence ID" value="NZ_PQGG01000042.1"/>
</dbReference>
<dbReference type="Pfam" id="PF02515">
    <property type="entry name" value="CoA_transf_3"/>
    <property type="match status" value="1"/>
</dbReference>
<dbReference type="PANTHER" id="PTHR48228:SF5">
    <property type="entry name" value="ALPHA-METHYLACYL-COA RACEMASE"/>
    <property type="match status" value="1"/>
</dbReference>
<name>A0A2S4HBC6_9GAMM</name>
<dbReference type="EMBL" id="PQGG01000042">
    <property type="protein sequence ID" value="POP51285.1"/>
    <property type="molecule type" value="Genomic_DNA"/>
</dbReference>
<dbReference type="OrthoDB" id="9058532at2"/>
<evidence type="ECO:0000313" key="2">
    <source>
        <dbReference type="Proteomes" id="UP000237222"/>
    </source>
</evidence>
<proteinExistence type="predicted"/>
<dbReference type="SUPFAM" id="SSF89796">
    <property type="entry name" value="CoA-transferase family III (CaiB/BaiF)"/>
    <property type="match status" value="1"/>
</dbReference>
<dbReference type="PANTHER" id="PTHR48228">
    <property type="entry name" value="SUCCINYL-COA--D-CITRAMALATE COA-TRANSFERASE"/>
    <property type="match status" value="1"/>
</dbReference>
<protein>
    <submittedName>
        <fullName evidence="1">Carnitine dehydratase</fullName>
    </submittedName>
</protein>
<dbReference type="InterPro" id="IPR044855">
    <property type="entry name" value="CoA-Trfase_III_dom3_sf"/>
</dbReference>
<reference evidence="1" key="1">
    <citation type="submission" date="2018-01" db="EMBL/GenBank/DDBJ databases">
        <authorList>
            <person name="Yu X.-D."/>
        </authorList>
    </citation>
    <scope>NUCLEOTIDE SEQUENCE</scope>
    <source>
        <strain evidence="1">ZX-21</strain>
    </source>
</reference>
<dbReference type="InterPro" id="IPR023606">
    <property type="entry name" value="CoA-Trfase_III_dom_1_sf"/>
</dbReference>